<proteinExistence type="predicted"/>
<organism evidence="2 3">
    <name type="scientific">Didymella rabiei</name>
    <name type="common">Chickpea ascochyta blight fungus</name>
    <name type="synonym">Mycosphaerella rabiei</name>
    <dbReference type="NCBI Taxonomy" id="5454"/>
    <lineage>
        <taxon>Eukaryota</taxon>
        <taxon>Fungi</taxon>
        <taxon>Dikarya</taxon>
        <taxon>Ascomycota</taxon>
        <taxon>Pezizomycotina</taxon>
        <taxon>Dothideomycetes</taxon>
        <taxon>Pleosporomycetidae</taxon>
        <taxon>Pleosporales</taxon>
        <taxon>Pleosporineae</taxon>
        <taxon>Didymellaceae</taxon>
        <taxon>Ascochyta</taxon>
    </lineage>
</organism>
<feature type="compositionally biased region" description="Polar residues" evidence="1">
    <location>
        <begin position="95"/>
        <end position="113"/>
    </location>
</feature>
<evidence type="ECO:0000313" key="2">
    <source>
        <dbReference type="EMBL" id="KZM25362.1"/>
    </source>
</evidence>
<dbReference type="EMBL" id="JYNV01000129">
    <property type="protein sequence ID" value="KZM25362.1"/>
    <property type="molecule type" value="Genomic_DNA"/>
</dbReference>
<feature type="compositionally biased region" description="Basic and acidic residues" evidence="1">
    <location>
        <begin position="1"/>
        <end position="12"/>
    </location>
</feature>
<feature type="region of interest" description="Disordered" evidence="1">
    <location>
        <begin position="1"/>
        <end position="30"/>
    </location>
</feature>
<dbReference type="Proteomes" id="UP000076837">
    <property type="component" value="Unassembled WGS sequence"/>
</dbReference>
<dbReference type="AlphaFoldDB" id="A0A163HM82"/>
<sequence>MPVDAVRRRSAPDRSSSILDKEKEGFGQSGTGLAGLAGLAGRVTPAGGVGVTSQQLRALAWLATGQRRGQNQSPGRRRASDAGCCRSSHGVCPSSLHQGGSHAASQHPRQLSMVSGRRDAMPLPTAAAPVLAARVHGESFSRVTSSLDERPNAI</sequence>
<protein>
    <submittedName>
        <fullName evidence="2">Uncharacterized protein</fullName>
    </submittedName>
</protein>
<evidence type="ECO:0000313" key="3">
    <source>
        <dbReference type="Proteomes" id="UP000076837"/>
    </source>
</evidence>
<reference evidence="2 3" key="1">
    <citation type="journal article" date="2016" name="Sci. Rep.">
        <title>Draft genome sequencing and secretome analysis of fungal phytopathogen Ascochyta rabiei provides insight into the necrotrophic effector repertoire.</title>
        <authorList>
            <person name="Verma S."/>
            <person name="Gazara R.K."/>
            <person name="Nizam S."/>
            <person name="Parween S."/>
            <person name="Chattopadhyay D."/>
            <person name="Verma P.K."/>
        </authorList>
    </citation>
    <scope>NUCLEOTIDE SEQUENCE [LARGE SCALE GENOMIC DNA]</scope>
    <source>
        <strain evidence="2 3">ArDII</strain>
    </source>
</reference>
<name>A0A163HM82_DIDRA</name>
<accession>A0A163HM82</accession>
<comment type="caution">
    <text evidence="2">The sequence shown here is derived from an EMBL/GenBank/DDBJ whole genome shotgun (WGS) entry which is preliminary data.</text>
</comment>
<gene>
    <name evidence="2" type="ORF">ST47_g3508</name>
</gene>
<keyword evidence="3" id="KW-1185">Reference proteome</keyword>
<evidence type="ECO:0000256" key="1">
    <source>
        <dbReference type="SAM" id="MobiDB-lite"/>
    </source>
</evidence>
<feature type="region of interest" description="Disordered" evidence="1">
    <location>
        <begin position="65"/>
        <end position="116"/>
    </location>
</feature>